<dbReference type="AlphaFoldDB" id="A0A8E0VJX5"/>
<keyword evidence="2" id="KW-1185">Reference proteome</keyword>
<evidence type="ECO:0000313" key="2">
    <source>
        <dbReference type="Proteomes" id="UP000728185"/>
    </source>
</evidence>
<name>A0A8E0VJX5_9TREM</name>
<evidence type="ECO:0000313" key="1">
    <source>
        <dbReference type="EMBL" id="KAA0193602.1"/>
    </source>
</evidence>
<accession>A0A8E0VJX5</accession>
<dbReference type="EMBL" id="LUCM01004918">
    <property type="protein sequence ID" value="KAA0193602.1"/>
    <property type="molecule type" value="Genomic_DNA"/>
</dbReference>
<sequence length="131" mass="14734">MFEPQQKIEVSSIAELNLPLVVQRAFTITPVYTQEPESDGSFKTFSLCQISNMYCSSKCSRSNAAFNQDIFIDFMAAQVKTLSFLAYVIKIYQVSSPTTAFTFSLFCYSYRRSVDENGNSRINLSIALSGQ</sequence>
<organism evidence="1 2">
    <name type="scientific">Fasciolopsis buskii</name>
    <dbReference type="NCBI Taxonomy" id="27845"/>
    <lineage>
        <taxon>Eukaryota</taxon>
        <taxon>Metazoa</taxon>
        <taxon>Spiralia</taxon>
        <taxon>Lophotrochozoa</taxon>
        <taxon>Platyhelminthes</taxon>
        <taxon>Trematoda</taxon>
        <taxon>Digenea</taxon>
        <taxon>Plagiorchiida</taxon>
        <taxon>Echinostomata</taxon>
        <taxon>Echinostomatoidea</taxon>
        <taxon>Fasciolidae</taxon>
        <taxon>Fasciolopsis</taxon>
    </lineage>
</organism>
<proteinExistence type="predicted"/>
<protein>
    <submittedName>
        <fullName evidence="1">Uncharacterized protein</fullName>
    </submittedName>
</protein>
<dbReference type="Proteomes" id="UP000728185">
    <property type="component" value="Unassembled WGS sequence"/>
</dbReference>
<reference evidence="1" key="1">
    <citation type="submission" date="2019-05" db="EMBL/GenBank/DDBJ databases">
        <title>Annotation for the trematode Fasciolopsis buski.</title>
        <authorList>
            <person name="Choi Y.-J."/>
        </authorList>
    </citation>
    <scope>NUCLEOTIDE SEQUENCE</scope>
    <source>
        <strain evidence="1">HT</strain>
        <tissue evidence="1">Whole worm</tissue>
    </source>
</reference>
<gene>
    <name evidence="1" type="ORF">FBUS_05453</name>
</gene>
<dbReference type="OrthoDB" id="6277907at2759"/>
<comment type="caution">
    <text evidence="1">The sequence shown here is derived from an EMBL/GenBank/DDBJ whole genome shotgun (WGS) entry which is preliminary data.</text>
</comment>